<name>A0A9Q3HL13_9BASI</name>
<protein>
    <submittedName>
        <fullName evidence="2">Uncharacterized protein</fullName>
    </submittedName>
</protein>
<dbReference type="Proteomes" id="UP000765509">
    <property type="component" value="Unassembled WGS sequence"/>
</dbReference>
<accession>A0A9Q3HL13</accession>
<dbReference type="AlphaFoldDB" id="A0A9Q3HL13"/>
<sequence>MSKTSFKGLGEDGEEEESEDIEVFPALVVAPEGTGGPTLAQSNQHVCHQSDPLLLSIIQQMSQIMANLQAALSS</sequence>
<proteinExistence type="predicted"/>
<evidence type="ECO:0000313" key="2">
    <source>
        <dbReference type="EMBL" id="MBW0506484.1"/>
    </source>
</evidence>
<feature type="compositionally biased region" description="Acidic residues" evidence="1">
    <location>
        <begin position="11"/>
        <end position="21"/>
    </location>
</feature>
<gene>
    <name evidence="2" type="ORF">O181_046199</name>
</gene>
<evidence type="ECO:0000313" key="3">
    <source>
        <dbReference type="Proteomes" id="UP000765509"/>
    </source>
</evidence>
<dbReference type="EMBL" id="AVOT02019114">
    <property type="protein sequence ID" value="MBW0506484.1"/>
    <property type="molecule type" value="Genomic_DNA"/>
</dbReference>
<feature type="region of interest" description="Disordered" evidence="1">
    <location>
        <begin position="1"/>
        <end position="21"/>
    </location>
</feature>
<reference evidence="2" key="1">
    <citation type="submission" date="2021-03" db="EMBL/GenBank/DDBJ databases">
        <title>Draft genome sequence of rust myrtle Austropuccinia psidii MF-1, a brazilian biotype.</title>
        <authorList>
            <person name="Quecine M.C."/>
            <person name="Pachon D.M.R."/>
            <person name="Bonatelli M.L."/>
            <person name="Correr F.H."/>
            <person name="Franceschini L.M."/>
            <person name="Leite T.F."/>
            <person name="Margarido G.R.A."/>
            <person name="Almeida C.A."/>
            <person name="Ferrarezi J.A."/>
            <person name="Labate C.A."/>
        </authorList>
    </citation>
    <scope>NUCLEOTIDE SEQUENCE</scope>
    <source>
        <strain evidence="2">MF-1</strain>
    </source>
</reference>
<keyword evidence="3" id="KW-1185">Reference proteome</keyword>
<evidence type="ECO:0000256" key="1">
    <source>
        <dbReference type="SAM" id="MobiDB-lite"/>
    </source>
</evidence>
<organism evidence="2 3">
    <name type="scientific">Austropuccinia psidii MF-1</name>
    <dbReference type="NCBI Taxonomy" id="1389203"/>
    <lineage>
        <taxon>Eukaryota</taxon>
        <taxon>Fungi</taxon>
        <taxon>Dikarya</taxon>
        <taxon>Basidiomycota</taxon>
        <taxon>Pucciniomycotina</taxon>
        <taxon>Pucciniomycetes</taxon>
        <taxon>Pucciniales</taxon>
        <taxon>Sphaerophragmiaceae</taxon>
        <taxon>Austropuccinia</taxon>
    </lineage>
</organism>
<comment type="caution">
    <text evidence="2">The sequence shown here is derived from an EMBL/GenBank/DDBJ whole genome shotgun (WGS) entry which is preliminary data.</text>
</comment>